<proteinExistence type="predicted"/>
<dbReference type="InterPro" id="IPR045865">
    <property type="entry name" value="ACT-like_dom_sf"/>
</dbReference>
<dbReference type="InterPro" id="IPR027271">
    <property type="entry name" value="Acetolactate_synth/TF_NikR_C"/>
</dbReference>
<dbReference type="Proteomes" id="UP000609849">
    <property type="component" value="Unassembled WGS sequence"/>
</dbReference>
<dbReference type="NCBIfam" id="TIGR03959">
    <property type="entry name" value="hyd_TM1266"/>
    <property type="match status" value="1"/>
</dbReference>
<gene>
    <name evidence="1" type="ORF">H8923_10915</name>
</gene>
<sequence>METRIALIGIIIEDKVAIPKLNETIHKYEQYIVGRMGIPYREKGISIISIIIDASNDVINSLSGKLGMIKGINVKINYSKINK</sequence>
<dbReference type="Gene3D" id="3.30.70.1150">
    <property type="entry name" value="ACT-like. Chain A, domain 2"/>
    <property type="match status" value="1"/>
</dbReference>
<organism evidence="1 2">
    <name type="scientific">Romboutsia faecis</name>
    <dbReference type="NCBI Taxonomy" id="2764597"/>
    <lineage>
        <taxon>Bacteria</taxon>
        <taxon>Bacillati</taxon>
        <taxon>Bacillota</taxon>
        <taxon>Clostridia</taxon>
        <taxon>Peptostreptococcales</taxon>
        <taxon>Peptostreptococcaceae</taxon>
        <taxon>Romboutsia</taxon>
    </lineage>
</organism>
<reference evidence="1 2" key="1">
    <citation type="submission" date="2020-08" db="EMBL/GenBank/DDBJ databases">
        <authorList>
            <person name="Liu C."/>
            <person name="Sun Q."/>
        </authorList>
    </citation>
    <scope>NUCLEOTIDE SEQUENCE [LARGE SCALE GENOMIC DNA]</scope>
    <source>
        <strain evidence="1 2">NSJ-18</strain>
    </source>
</reference>
<protein>
    <submittedName>
        <fullName evidence="1">Iron-only hydrogenase system regulator</fullName>
    </submittedName>
</protein>
<keyword evidence="2" id="KW-1185">Reference proteome</keyword>
<accession>A0ABR7JQU1</accession>
<dbReference type="EMBL" id="JACRWE010000004">
    <property type="protein sequence ID" value="MBC5997275.1"/>
    <property type="molecule type" value="Genomic_DNA"/>
</dbReference>
<dbReference type="Pfam" id="PF21699">
    <property type="entry name" value="TM1266-like"/>
    <property type="match status" value="1"/>
</dbReference>
<dbReference type="RefSeq" id="WP_153924839.1">
    <property type="nucleotide sequence ID" value="NZ_JACRWE010000004.1"/>
</dbReference>
<dbReference type="InterPro" id="IPR023860">
    <property type="entry name" value="FeFe-hyd_TM1266"/>
</dbReference>
<dbReference type="SUPFAM" id="SSF55021">
    <property type="entry name" value="ACT-like"/>
    <property type="match status" value="1"/>
</dbReference>
<comment type="caution">
    <text evidence="1">The sequence shown here is derived from an EMBL/GenBank/DDBJ whole genome shotgun (WGS) entry which is preliminary data.</text>
</comment>
<evidence type="ECO:0000313" key="1">
    <source>
        <dbReference type="EMBL" id="MBC5997275.1"/>
    </source>
</evidence>
<evidence type="ECO:0000313" key="2">
    <source>
        <dbReference type="Proteomes" id="UP000609849"/>
    </source>
</evidence>
<name>A0ABR7JQU1_9FIRM</name>